<dbReference type="Pfam" id="PF06034">
    <property type="entry name" value="DUF919"/>
    <property type="match status" value="1"/>
</dbReference>
<name>A0AAE9LNF4_9ABAC</name>
<sequence>MSSKNYNTSQRDLKSHLKEINSQKHKIIMESQHFEKIKNITKNSNELHNLERKVMKSRQNFLNYAVNNF</sequence>
<dbReference type="EMBL" id="OL685370">
    <property type="protein sequence ID" value="USC25881.1"/>
    <property type="molecule type" value="Genomic_DNA"/>
</dbReference>
<evidence type="ECO:0008006" key="3">
    <source>
        <dbReference type="Google" id="ProtNLM"/>
    </source>
</evidence>
<dbReference type="InterPro" id="IPR009265">
    <property type="entry name" value="AcMNPV_Orf29"/>
</dbReference>
<keyword evidence="2" id="KW-1185">Reference proteome</keyword>
<protein>
    <recommendedName>
        <fullName evidence="3">Ac29</fullName>
    </recommendedName>
</protein>
<dbReference type="Proteomes" id="UP001256712">
    <property type="component" value="Segment"/>
</dbReference>
<evidence type="ECO:0000313" key="1">
    <source>
        <dbReference type="EMBL" id="USC25881.1"/>
    </source>
</evidence>
<evidence type="ECO:0000313" key="2">
    <source>
        <dbReference type="Proteomes" id="UP001256712"/>
    </source>
</evidence>
<proteinExistence type="predicted"/>
<reference evidence="1" key="1">
    <citation type="journal article" date="2022" name="J. Invertebr. Pathol.">
        <title>Identification of a new nucleopolyhedrovirus isolated from the olive leaf moth, Palpita vitrealis, from two locations in Egypt.</title>
        <authorList>
            <person name="El-Salamouny S."/>
            <person name="Wennmann J.T."/>
            <person name="Kleespies R.G."/>
            <person name="Richert-Poggeler K.R."/>
            <person name="Mansour A."/>
            <person name="Awad M."/>
            <person name="Agamy E."/>
            <person name="Salama R."/>
            <person name="Jehle J.A."/>
        </authorList>
    </citation>
    <scope>NUCLEOTIDE SEQUENCE</scope>
    <source>
        <strain evidence="1">Giza 2005</strain>
    </source>
</reference>
<accession>A0AAE9LNF4</accession>
<organism evidence="1 2">
    <name type="scientific">Palpita vitrealis nucleopolyhedrovirus</name>
    <dbReference type="NCBI Taxonomy" id="2951960"/>
    <lineage>
        <taxon>Viruses</taxon>
        <taxon>Viruses incertae sedis</taxon>
        <taxon>Naldaviricetes</taxon>
        <taxon>Lefavirales</taxon>
        <taxon>Baculoviridae</taxon>
        <taxon>Alphabaculovirus</taxon>
        <taxon>Alphabaculovirus pavitrealis</taxon>
    </lineage>
</organism>